<dbReference type="AlphaFoldDB" id="A0A368YBD4"/>
<dbReference type="InterPro" id="IPR000073">
    <property type="entry name" value="AB_hydrolase_1"/>
</dbReference>
<dbReference type="PANTHER" id="PTHR43798:SF31">
    <property type="entry name" value="AB HYDROLASE SUPERFAMILY PROTEIN YCLE"/>
    <property type="match status" value="1"/>
</dbReference>
<dbReference type="OrthoDB" id="9799989at2"/>
<evidence type="ECO:0000313" key="3">
    <source>
        <dbReference type="EMBL" id="RCW76646.1"/>
    </source>
</evidence>
<dbReference type="InterPro" id="IPR029058">
    <property type="entry name" value="AB_hydrolase_fold"/>
</dbReference>
<dbReference type="GO" id="GO:0016020">
    <property type="term" value="C:membrane"/>
    <property type="evidence" value="ECO:0007669"/>
    <property type="project" value="TreeGrafter"/>
</dbReference>
<dbReference type="Pfam" id="PF12697">
    <property type="entry name" value="Abhydrolase_6"/>
    <property type="match status" value="1"/>
</dbReference>
<dbReference type="RefSeq" id="WP_114466684.1">
    <property type="nucleotide sequence ID" value="NZ_QPJK01000001.1"/>
</dbReference>
<feature type="domain" description="AB hydrolase-1" evidence="2">
    <location>
        <begin position="20"/>
        <end position="250"/>
    </location>
</feature>
<evidence type="ECO:0000256" key="1">
    <source>
        <dbReference type="ARBA" id="ARBA00022801"/>
    </source>
</evidence>
<proteinExistence type="predicted"/>
<accession>A0A368YBD4</accession>
<name>A0A368YBD4_9BURK</name>
<evidence type="ECO:0000259" key="2">
    <source>
        <dbReference type="Pfam" id="PF12697"/>
    </source>
</evidence>
<evidence type="ECO:0000313" key="4">
    <source>
        <dbReference type="Proteomes" id="UP000252884"/>
    </source>
</evidence>
<dbReference type="GO" id="GO:0016787">
    <property type="term" value="F:hydrolase activity"/>
    <property type="evidence" value="ECO:0007669"/>
    <property type="project" value="UniProtKB-KW"/>
</dbReference>
<dbReference type="PANTHER" id="PTHR43798">
    <property type="entry name" value="MONOACYLGLYCEROL LIPASE"/>
    <property type="match status" value="1"/>
</dbReference>
<dbReference type="Proteomes" id="UP000252884">
    <property type="component" value="Unassembled WGS sequence"/>
</dbReference>
<dbReference type="EMBL" id="QPJK01000001">
    <property type="protein sequence ID" value="RCW76646.1"/>
    <property type="molecule type" value="Genomic_DNA"/>
</dbReference>
<dbReference type="PRINTS" id="PR00412">
    <property type="entry name" value="EPOXHYDRLASE"/>
</dbReference>
<dbReference type="InterPro" id="IPR000639">
    <property type="entry name" value="Epox_hydrolase-like"/>
</dbReference>
<comment type="caution">
    <text evidence="3">The sequence shown here is derived from an EMBL/GenBank/DDBJ whole genome shotgun (WGS) entry which is preliminary data.</text>
</comment>
<keyword evidence="4" id="KW-1185">Reference proteome</keyword>
<reference evidence="3 4" key="1">
    <citation type="submission" date="2018-07" db="EMBL/GenBank/DDBJ databases">
        <title>Genomic Encyclopedia of Type Strains, Phase IV (KMG-IV): sequencing the most valuable type-strain genomes for metagenomic binning, comparative biology and taxonomic classification.</title>
        <authorList>
            <person name="Goeker M."/>
        </authorList>
    </citation>
    <scope>NUCLEOTIDE SEQUENCE [LARGE SCALE GENOMIC DNA]</scope>
    <source>
        <strain evidence="3 4">DSM 21634</strain>
    </source>
</reference>
<organism evidence="3 4">
    <name type="scientific">Pseudorhodoferax soli</name>
    <dbReference type="NCBI Taxonomy" id="545864"/>
    <lineage>
        <taxon>Bacteria</taxon>
        <taxon>Pseudomonadati</taxon>
        <taxon>Pseudomonadota</taxon>
        <taxon>Betaproteobacteria</taxon>
        <taxon>Burkholderiales</taxon>
        <taxon>Comamonadaceae</taxon>
    </lineage>
</organism>
<protein>
    <submittedName>
        <fullName evidence="3">Pimeloyl-ACP methyl ester carboxylesterase</fullName>
    </submittedName>
</protein>
<sequence>MATQFIHGMAVDIAGEGDAVLCIHGLGGSSNVWTPIAGALQSFQRIAPDLPGSARSALPAGALSVEGLADSMAALARALGLKSVHIVAHSLGTIVAQHLAVAQPELVRSLALFGPLVAPPDAARPNIRARAALARQGAAAMQDIADAIVQGATGKETRAERPVVLAAVRELIMRQPPEGYAQSCGALAAAQSAALEAIDVPVLLVTGDQDGVAPAPSVQAMAQRLARASVVVLPGCGHWTTLEQPERCAHELQAFHARLR</sequence>
<gene>
    <name evidence="3" type="ORF">DES41_1011255</name>
</gene>
<dbReference type="SUPFAM" id="SSF53474">
    <property type="entry name" value="alpha/beta-Hydrolases"/>
    <property type="match status" value="1"/>
</dbReference>
<dbReference type="PRINTS" id="PR00111">
    <property type="entry name" value="ABHYDROLASE"/>
</dbReference>
<dbReference type="InterPro" id="IPR050266">
    <property type="entry name" value="AB_hydrolase_sf"/>
</dbReference>
<dbReference type="Gene3D" id="3.40.50.1820">
    <property type="entry name" value="alpha/beta hydrolase"/>
    <property type="match status" value="1"/>
</dbReference>
<keyword evidence="1" id="KW-0378">Hydrolase</keyword>